<sequence length="174" mass="19482">MAQPVPHSAVADQFVHGTTDVAPAACGSFEIQASLVHENVILRGFIIDIDENPRPASSTATKSLLNRRAKAVQRQKAVFLVTSYCSEVTYMAGKKQSPSTQSNYTEFEDDDTAAEGWEDDAAEVEPEDETPAASGASRDWRDVERYREERALRKLIEDEFEDFGDLDDKPRKRR</sequence>
<protein>
    <submittedName>
        <fullName evidence="2">Uncharacterized protein</fullName>
    </submittedName>
</protein>
<dbReference type="Proteomes" id="UP001254608">
    <property type="component" value="Unassembled WGS sequence"/>
</dbReference>
<feature type="region of interest" description="Disordered" evidence="1">
    <location>
        <begin position="92"/>
        <end position="141"/>
    </location>
</feature>
<reference evidence="2 3" key="1">
    <citation type="submission" date="2023-09" db="EMBL/GenBank/DDBJ databases">
        <authorList>
            <person name="Rey-Velasco X."/>
        </authorList>
    </citation>
    <scope>NUCLEOTIDE SEQUENCE [LARGE SCALE GENOMIC DNA]</scope>
    <source>
        <strain evidence="2 3">W345</strain>
    </source>
</reference>
<dbReference type="EMBL" id="JAVRIC010000023">
    <property type="protein sequence ID" value="MDT0498549.1"/>
    <property type="molecule type" value="Genomic_DNA"/>
</dbReference>
<feature type="compositionally biased region" description="Acidic residues" evidence="1">
    <location>
        <begin position="106"/>
        <end position="130"/>
    </location>
</feature>
<evidence type="ECO:0000313" key="2">
    <source>
        <dbReference type="EMBL" id="MDT0498549.1"/>
    </source>
</evidence>
<gene>
    <name evidence="2" type="ORF">RM530_14450</name>
</gene>
<dbReference type="RefSeq" id="WP_311366025.1">
    <property type="nucleotide sequence ID" value="NZ_JAVRIC010000023.1"/>
</dbReference>
<keyword evidence="3" id="KW-1185">Reference proteome</keyword>
<accession>A0ABU2WMT9</accession>
<organism evidence="2 3">
    <name type="scientific">Banduia mediterranea</name>
    <dbReference type="NCBI Taxonomy" id="3075609"/>
    <lineage>
        <taxon>Bacteria</taxon>
        <taxon>Pseudomonadati</taxon>
        <taxon>Pseudomonadota</taxon>
        <taxon>Gammaproteobacteria</taxon>
        <taxon>Nevskiales</taxon>
        <taxon>Algiphilaceae</taxon>
        <taxon>Banduia</taxon>
    </lineage>
</organism>
<comment type="caution">
    <text evidence="2">The sequence shown here is derived from an EMBL/GenBank/DDBJ whole genome shotgun (WGS) entry which is preliminary data.</text>
</comment>
<evidence type="ECO:0000313" key="3">
    <source>
        <dbReference type="Proteomes" id="UP001254608"/>
    </source>
</evidence>
<feature type="compositionally biased region" description="Polar residues" evidence="1">
    <location>
        <begin position="96"/>
        <end position="105"/>
    </location>
</feature>
<proteinExistence type="predicted"/>
<evidence type="ECO:0000256" key="1">
    <source>
        <dbReference type="SAM" id="MobiDB-lite"/>
    </source>
</evidence>
<name>A0ABU2WMT9_9GAMM</name>